<organism evidence="1 2">
    <name type="scientific">Pseudoalteromonas spongiae</name>
    <dbReference type="NCBI Taxonomy" id="298657"/>
    <lineage>
        <taxon>Bacteria</taxon>
        <taxon>Pseudomonadati</taxon>
        <taxon>Pseudomonadota</taxon>
        <taxon>Gammaproteobacteria</taxon>
        <taxon>Alteromonadales</taxon>
        <taxon>Pseudoalteromonadaceae</taxon>
        <taxon>Pseudoalteromonas</taxon>
    </lineage>
</organism>
<accession>A0ABU8EU20</accession>
<reference evidence="1 2" key="1">
    <citation type="submission" date="2023-12" db="EMBL/GenBank/DDBJ databases">
        <title>Friends and Foes: Symbiotic and Algicidal bacterial influence on Karenia brevis blooms.</title>
        <authorList>
            <person name="Fei C."/>
            <person name="Mohamed A.R."/>
            <person name="Booker A."/>
            <person name="Arshad M."/>
            <person name="Klass S."/>
            <person name="Ahn S."/>
            <person name="Gilbert P.M."/>
            <person name="Heil C.A."/>
            <person name="Martinez J.M."/>
            <person name="Amin S.A."/>
        </authorList>
    </citation>
    <scope>NUCLEOTIDE SEQUENCE [LARGE SCALE GENOMIC DNA]</scope>
    <source>
        <strain evidence="1 2">CE15</strain>
    </source>
</reference>
<dbReference type="Proteomes" id="UP001382455">
    <property type="component" value="Unassembled WGS sequence"/>
</dbReference>
<sequence>MISLILYFTLQLQASGIAMDTGAILSDVGGAEIMASNPKDKPQRPTKPPE</sequence>
<protein>
    <submittedName>
        <fullName evidence="1">Uncharacterized protein</fullName>
    </submittedName>
</protein>
<name>A0ABU8EU20_9GAMM</name>
<evidence type="ECO:0000313" key="2">
    <source>
        <dbReference type="Proteomes" id="UP001382455"/>
    </source>
</evidence>
<proteinExistence type="predicted"/>
<evidence type="ECO:0000313" key="1">
    <source>
        <dbReference type="EMBL" id="MEI4550443.1"/>
    </source>
</evidence>
<gene>
    <name evidence="1" type="ORF">WAE96_12280</name>
</gene>
<comment type="caution">
    <text evidence="1">The sequence shown here is derived from an EMBL/GenBank/DDBJ whole genome shotgun (WGS) entry which is preliminary data.</text>
</comment>
<dbReference type="EMBL" id="JBAWKS010000001">
    <property type="protein sequence ID" value="MEI4550443.1"/>
    <property type="molecule type" value="Genomic_DNA"/>
</dbReference>
<keyword evidence="2" id="KW-1185">Reference proteome</keyword>
<dbReference type="RefSeq" id="WP_157813512.1">
    <property type="nucleotide sequence ID" value="NZ_CP023398.1"/>
</dbReference>